<dbReference type="PANTHER" id="PTHR43289">
    <property type="entry name" value="MITOGEN-ACTIVATED PROTEIN KINASE KINASE KINASE 20-RELATED"/>
    <property type="match status" value="1"/>
</dbReference>
<name>A0A7W9YFB9_9ACTN</name>
<dbReference type="EMBL" id="JACHDS010000001">
    <property type="protein sequence ID" value="MBB6171057.1"/>
    <property type="molecule type" value="Genomic_DNA"/>
</dbReference>
<keyword evidence="4 5" id="KW-0067">ATP-binding</keyword>
<dbReference type="Gene3D" id="3.30.200.20">
    <property type="entry name" value="Phosphorylase Kinase, domain 1"/>
    <property type="match status" value="1"/>
</dbReference>
<keyword evidence="8" id="KW-1185">Reference proteome</keyword>
<keyword evidence="1" id="KW-0808">Transferase</keyword>
<dbReference type="AlphaFoldDB" id="A0A7W9YFB9"/>
<protein>
    <recommendedName>
        <fullName evidence="6">Protein kinase domain-containing protein</fullName>
    </recommendedName>
</protein>
<dbReference type="GO" id="GO:0004674">
    <property type="term" value="F:protein serine/threonine kinase activity"/>
    <property type="evidence" value="ECO:0007669"/>
    <property type="project" value="TreeGrafter"/>
</dbReference>
<dbReference type="InterPro" id="IPR011009">
    <property type="entry name" value="Kinase-like_dom_sf"/>
</dbReference>
<dbReference type="PROSITE" id="PS00108">
    <property type="entry name" value="PROTEIN_KINASE_ST"/>
    <property type="match status" value="1"/>
</dbReference>
<keyword evidence="2 5" id="KW-0547">Nucleotide-binding</keyword>
<dbReference type="SMART" id="SM00220">
    <property type="entry name" value="S_TKc"/>
    <property type="match status" value="1"/>
</dbReference>
<dbReference type="PROSITE" id="PS50011">
    <property type="entry name" value="PROTEIN_KINASE_DOM"/>
    <property type="match status" value="1"/>
</dbReference>
<dbReference type="GO" id="GO:0005524">
    <property type="term" value="F:ATP binding"/>
    <property type="evidence" value="ECO:0007669"/>
    <property type="project" value="UniProtKB-UniRule"/>
</dbReference>
<evidence type="ECO:0000256" key="4">
    <source>
        <dbReference type="ARBA" id="ARBA00022840"/>
    </source>
</evidence>
<dbReference type="InterPro" id="IPR008271">
    <property type="entry name" value="Ser/Thr_kinase_AS"/>
</dbReference>
<dbReference type="InterPro" id="IPR000719">
    <property type="entry name" value="Prot_kinase_dom"/>
</dbReference>
<dbReference type="Proteomes" id="UP000546642">
    <property type="component" value="Unassembled WGS sequence"/>
</dbReference>
<keyword evidence="3" id="KW-0418">Kinase</keyword>
<dbReference type="RefSeq" id="WP_184074167.1">
    <property type="nucleotide sequence ID" value="NZ_JACHDS010000001.1"/>
</dbReference>
<evidence type="ECO:0000256" key="2">
    <source>
        <dbReference type="ARBA" id="ARBA00022741"/>
    </source>
</evidence>
<proteinExistence type="predicted"/>
<comment type="caution">
    <text evidence="7">The sequence shown here is derived from an EMBL/GenBank/DDBJ whole genome shotgun (WGS) entry which is preliminary data.</text>
</comment>
<reference evidence="7 8" key="1">
    <citation type="submission" date="2020-08" db="EMBL/GenBank/DDBJ databases">
        <title>Sequencing the genomes of 1000 actinobacteria strains.</title>
        <authorList>
            <person name="Klenk H.-P."/>
        </authorList>
    </citation>
    <scope>NUCLEOTIDE SEQUENCE [LARGE SCALE GENOMIC DNA]</scope>
    <source>
        <strain evidence="7 8">DSM 46659</strain>
    </source>
</reference>
<dbReference type="InterPro" id="IPR017441">
    <property type="entry name" value="Protein_kinase_ATP_BS"/>
</dbReference>
<dbReference type="CDD" id="cd14014">
    <property type="entry name" value="STKc_PknB_like"/>
    <property type="match status" value="1"/>
</dbReference>
<evidence type="ECO:0000256" key="5">
    <source>
        <dbReference type="PROSITE-ProRule" id="PRU10141"/>
    </source>
</evidence>
<feature type="binding site" evidence="5">
    <location>
        <position position="62"/>
    </location>
    <ligand>
        <name>ATP</name>
        <dbReference type="ChEBI" id="CHEBI:30616"/>
    </ligand>
</feature>
<dbReference type="PANTHER" id="PTHR43289:SF34">
    <property type="entry name" value="SERINE_THREONINE-PROTEIN KINASE YBDM-RELATED"/>
    <property type="match status" value="1"/>
</dbReference>
<evidence type="ECO:0000259" key="6">
    <source>
        <dbReference type="PROSITE" id="PS50011"/>
    </source>
</evidence>
<dbReference type="Pfam" id="PF00069">
    <property type="entry name" value="Pkinase"/>
    <property type="match status" value="1"/>
</dbReference>
<gene>
    <name evidence="7" type="ORF">HNR23_001117</name>
</gene>
<organism evidence="7 8">
    <name type="scientific">Nocardiopsis mwathae</name>
    <dbReference type="NCBI Taxonomy" id="1472723"/>
    <lineage>
        <taxon>Bacteria</taxon>
        <taxon>Bacillati</taxon>
        <taxon>Actinomycetota</taxon>
        <taxon>Actinomycetes</taxon>
        <taxon>Streptosporangiales</taxon>
        <taxon>Nocardiopsidaceae</taxon>
        <taxon>Nocardiopsis</taxon>
    </lineage>
</organism>
<accession>A0A7W9YFB9</accession>
<dbReference type="PROSITE" id="PS00107">
    <property type="entry name" value="PROTEIN_KINASE_ATP"/>
    <property type="match status" value="1"/>
</dbReference>
<feature type="domain" description="Protein kinase" evidence="6">
    <location>
        <begin position="31"/>
        <end position="278"/>
    </location>
</feature>
<dbReference type="SUPFAM" id="SSF56112">
    <property type="entry name" value="Protein kinase-like (PK-like)"/>
    <property type="match status" value="1"/>
</dbReference>
<evidence type="ECO:0000256" key="3">
    <source>
        <dbReference type="ARBA" id="ARBA00022777"/>
    </source>
</evidence>
<evidence type="ECO:0000256" key="1">
    <source>
        <dbReference type="ARBA" id="ARBA00022679"/>
    </source>
</evidence>
<evidence type="ECO:0000313" key="8">
    <source>
        <dbReference type="Proteomes" id="UP000546642"/>
    </source>
</evidence>
<evidence type="ECO:0000313" key="7">
    <source>
        <dbReference type="EMBL" id="MBB6171057.1"/>
    </source>
</evidence>
<sequence length="518" mass="55069">MSRRSQREISVLVPPNLLPLSRAEPRRLGPYLVIGRVGSGGTGSVYAAVNPTVTDDPLVAVKALSSPHLADDATRDLLHRRLEALSHVDGRCYVPPIAFDAHASPPWIAMGYVSGIPLAQYVRRRGALGPGRLIALAAGLAEGILALHAKQVAHGDLKPSNVLLGTGGPRILDCALPGDDEHLRSAAATWLSPERHAGAPPGPAADVFAWGGVMAFAATGRLPFGLAEPHIVAGRVADGEPDLTGVPADLLPLVSRALAKDPADRPTVRELIGAAIAVWEQSDLQAERQRGEDRAVPGTAVTRVLTREWQGVVEPARLPRVITVQEGPDVRPGKAAFAAVGAAVALALLGGGAWAAYGALGGGPEETAAPVTASPAPDQEEGTTVVRFDPTQQDNPVDGPWVYVEVEREQHKDDAPEGDPGFLTQRDWAAQWDETGRSERRTAVIDPEAEVRCARFCRPGPGHIEDGRGTYEMTGQEFIDYLGWGDIVIAEVEFAEARDDDGQRTIVRITELFPQPVE</sequence>
<dbReference type="Gene3D" id="1.10.510.10">
    <property type="entry name" value="Transferase(Phosphotransferase) domain 1"/>
    <property type="match status" value="1"/>
</dbReference>